<dbReference type="RefSeq" id="WP_143488072.1">
    <property type="nucleotide sequence ID" value="NZ_VJOY01000006.1"/>
</dbReference>
<evidence type="ECO:0000313" key="1">
    <source>
        <dbReference type="EMBL" id="TRX74770.1"/>
    </source>
</evidence>
<protein>
    <submittedName>
        <fullName evidence="1">Uncharacterized protein</fullName>
    </submittedName>
</protein>
<proteinExistence type="predicted"/>
<evidence type="ECO:0000313" key="2">
    <source>
        <dbReference type="Proteomes" id="UP000315235"/>
    </source>
</evidence>
<sequence length="166" mass="19370">MGDFNRIDVVEGKRLEREFELDSISYTDLQMIHYEFVKKIVFDEALLSEKKISKPLILYAIKANEKILHNISGDLSELEFRAEKINIWKFQESLKGEEKKFLKIILNGFSGKEDFEEAINNDSATVSMFLSGEFFDSLALGGSEFCKKHAEFVRQHRLLKPYKIFF</sequence>
<comment type="caution">
    <text evidence="1">The sequence shown here is derived from an EMBL/GenBank/DDBJ whole genome shotgun (WGS) entry which is preliminary data.</text>
</comment>
<dbReference type="EMBL" id="VJOY01000006">
    <property type="protein sequence ID" value="TRX74770.1"/>
    <property type="molecule type" value="Genomic_DNA"/>
</dbReference>
<dbReference type="Proteomes" id="UP000315235">
    <property type="component" value="Unassembled WGS sequence"/>
</dbReference>
<name>A0A553GZ37_9PSED</name>
<accession>A0A553GZ37</accession>
<dbReference type="AlphaFoldDB" id="A0A553GZ37"/>
<organism evidence="1 2">
    <name type="scientific">Pseudomonas mangiferae</name>
    <dbReference type="NCBI Taxonomy" id="2593654"/>
    <lineage>
        <taxon>Bacteria</taxon>
        <taxon>Pseudomonadati</taxon>
        <taxon>Pseudomonadota</taxon>
        <taxon>Gammaproteobacteria</taxon>
        <taxon>Pseudomonadales</taxon>
        <taxon>Pseudomonadaceae</taxon>
        <taxon>Pseudomonas</taxon>
    </lineage>
</organism>
<keyword evidence="2" id="KW-1185">Reference proteome</keyword>
<reference evidence="1 2" key="1">
    <citation type="submission" date="2019-07" db="EMBL/GenBank/DDBJ databases">
        <title>Pseudomonas mangiferae sp. nov., isolated from bark of mango tree in Thailand.</title>
        <authorList>
            <person name="Srisuk N."/>
            <person name="Anurat P."/>
        </authorList>
    </citation>
    <scope>NUCLEOTIDE SEQUENCE [LARGE SCALE GENOMIC DNA]</scope>
    <source>
        <strain evidence="1 2">DMKU_BBB3-04</strain>
    </source>
</reference>
<gene>
    <name evidence="1" type="ORF">FM069_09520</name>
</gene>